<dbReference type="AlphaFoldDB" id="A0AAN5I7M2"/>
<evidence type="ECO:0000313" key="2">
    <source>
        <dbReference type="Proteomes" id="UP001328107"/>
    </source>
</evidence>
<proteinExistence type="predicted"/>
<sequence length="70" mass="8063">ENVEAVLKLADFYNMQDIINEAEEFLLITCDWSKRALSEVAEKYRLKKLKKHCVEDLGCASKADKEKTAK</sequence>
<organism evidence="1 2">
    <name type="scientific">Pristionchus mayeri</name>
    <dbReference type="NCBI Taxonomy" id="1317129"/>
    <lineage>
        <taxon>Eukaryota</taxon>
        <taxon>Metazoa</taxon>
        <taxon>Ecdysozoa</taxon>
        <taxon>Nematoda</taxon>
        <taxon>Chromadorea</taxon>
        <taxon>Rhabditida</taxon>
        <taxon>Rhabditina</taxon>
        <taxon>Diplogasteromorpha</taxon>
        <taxon>Diplogasteroidea</taxon>
        <taxon>Neodiplogasteridae</taxon>
        <taxon>Pristionchus</taxon>
    </lineage>
</organism>
<dbReference type="InterPro" id="IPR011333">
    <property type="entry name" value="SKP1/BTB/POZ_sf"/>
</dbReference>
<dbReference type="Proteomes" id="UP001328107">
    <property type="component" value="Unassembled WGS sequence"/>
</dbReference>
<protein>
    <recommendedName>
        <fullName evidence="3">BTB domain-containing protein</fullName>
    </recommendedName>
</protein>
<feature type="non-terminal residue" evidence="1">
    <location>
        <position position="1"/>
    </location>
</feature>
<accession>A0AAN5I7M2</accession>
<gene>
    <name evidence="1" type="ORF">PMAYCL1PPCAC_25663</name>
</gene>
<comment type="caution">
    <text evidence="1">The sequence shown here is derived from an EMBL/GenBank/DDBJ whole genome shotgun (WGS) entry which is preliminary data.</text>
</comment>
<name>A0AAN5I7M2_9BILA</name>
<feature type="non-terminal residue" evidence="1">
    <location>
        <position position="70"/>
    </location>
</feature>
<reference evidence="2" key="1">
    <citation type="submission" date="2022-10" db="EMBL/GenBank/DDBJ databases">
        <title>Genome assembly of Pristionchus species.</title>
        <authorList>
            <person name="Yoshida K."/>
            <person name="Sommer R.J."/>
        </authorList>
    </citation>
    <scope>NUCLEOTIDE SEQUENCE [LARGE SCALE GENOMIC DNA]</scope>
    <source>
        <strain evidence="2">RS5460</strain>
    </source>
</reference>
<evidence type="ECO:0008006" key="3">
    <source>
        <dbReference type="Google" id="ProtNLM"/>
    </source>
</evidence>
<dbReference type="Gene3D" id="3.30.710.10">
    <property type="entry name" value="Potassium Channel Kv1.1, Chain A"/>
    <property type="match status" value="1"/>
</dbReference>
<dbReference type="EMBL" id="BTRK01000005">
    <property type="protein sequence ID" value="GMR55468.1"/>
    <property type="molecule type" value="Genomic_DNA"/>
</dbReference>
<evidence type="ECO:0000313" key="1">
    <source>
        <dbReference type="EMBL" id="GMR55468.1"/>
    </source>
</evidence>
<keyword evidence="2" id="KW-1185">Reference proteome</keyword>